<dbReference type="SUPFAM" id="SSF51730">
    <property type="entry name" value="FAD-linked oxidoreductase"/>
    <property type="match status" value="1"/>
</dbReference>
<evidence type="ECO:0000256" key="2">
    <source>
        <dbReference type="ARBA" id="ARBA00004777"/>
    </source>
</evidence>
<sequence length="291" mass="32246">MNIADRISNTDRFLSLEFFPPKEKDAWPRFFDQVSRLAGLDPLFVSVTYGAGGSFQDNTLEIASEVNRQFGLATMSHLTCVGAKRDGISEYLDKLLEAGIKDILALRGDLPGTDRDEALKDFAHASDLVEFVKQGWPEMGVAAACYPDAHPESPTIDDDLRWTCHKFNAGADYAVTQLFFDVRRYKDLVRRLRSRGITNPIVPGVLPVLSMQSLNRILALCGANIPLKQYLELQTAHDAGGDEAVRRKGIEIARQQIRELLAMGAPGIHLYTLNNADICLDILTDLPDLDG</sequence>
<keyword evidence="4 9" id="KW-0285">Flavoprotein</keyword>
<dbReference type="RefSeq" id="WP_264981936.1">
    <property type="nucleotide sequence ID" value="NZ_AP026708.1"/>
</dbReference>
<reference evidence="10" key="1">
    <citation type="submission" date="2022-08" db="EMBL/GenBank/DDBJ databases">
        <title>Genome Sequence of the sulphate-reducing bacterium, Pseudodesulfovibrio portus JCM14722.</title>
        <authorList>
            <person name="Kondo R."/>
            <person name="Kataoka T."/>
        </authorList>
    </citation>
    <scope>NUCLEOTIDE SEQUENCE</scope>
    <source>
        <strain evidence="10">JCM 14722</strain>
    </source>
</reference>
<keyword evidence="11" id="KW-1185">Reference proteome</keyword>
<dbReference type="InterPro" id="IPR029041">
    <property type="entry name" value="FAD-linked_oxidoreductase-like"/>
</dbReference>
<proteinExistence type="inferred from homology"/>
<evidence type="ECO:0000256" key="3">
    <source>
        <dbReference type="ARBA" id="ARBA00006743"/>
    </source>
</evidence>
<evidence type="ECO:0000256" key="6">
    <source>
        <dbReference type="ARBA" id="ARBA00023002"/>
    </source>
</evidence>
<evidence type="ECO:0000256" key="5">
    <source>
        <dbReference type="ARBA" id="ARBA00022827"/>
    </source>
</evidence>
<dbReference type="PANTHER" id="PTHR45754:SF3">
    <property type="entry name" value="METHYLENETETRAHYDROFOLATE REDUCTASE (NADPH)"/>
    <property type="match status" value="1"/>
</dbReference>
<evidence type="ECO:0000256" key="9">
    <source>
        <dbReference type="RuleBase" id="RU003862"/>
    </source>
</evidence>
<gene>
    <name evidence="10" type="primary">metF_2</name>
    <name evidence="10" type="ORF">JCM14722_25860</name>
</gene>
<name>A0ABM8AU61_9BACT</name>
<accession>A0ABM8AU61</accession>
<dbReference type="EMBL" id="AP026708">
    <property type="protein sequence ID" value="BDQ35044.1"/>
    <property type="molecule type" value="Genomic_DNA"/>
</dbReference>
<evidence type="ECO:0000313" key="11">
    <source>
        <dbReference type="Proteomes" id="UP001061361"/>
    </source>
</evidence>
<evidence type="ECO:0000256" key="7">
    <source>
        <dbReference type="ARBA" id="ARBA00034478"/>
    </source>
</evidence>
<comment type="similarity">
    <text evidence="3 9">Belongs to the methylenetetrahydrofolate reductase family.</text>
</comment>
<evidence type="ECO:0000256" key="8">
    <source>
        <dbReference type="ARBA" id="ARBA00048628"/>
    </source>
</evidence>
<organism evidence="10 11">
    <name type="scientific">Pseudodesulfovibrio portus</name>
    <dbReference type="NCBI Taxonomy" id="231439"/>
    <lineage>
        <taxon>Bacteria</taxon>
        <taxon>Pseudomonadati</taxon>
        <taxon>Thermodesulfobacteriota</taxon>
        <taxon>Desulfovibrionia</taxon>
        <taxon>Desulfovibrionales</taxon>
        <taxon>Desulfovibrionaceae</taxon>
    </lineage>
</organism>
<evidence type="ECO:0000256" key="1">
    <source>
        <dbReference type="ARBA" id="ARBA00001974"/>
    </source>
</evidence>
<keyword evidence="6 9" id="KW-0560">Oxidoreductase</keyword>
<comment type="pathway">
    <text evidence="7">Amino-acid biosynthesis; L-methionine biosynthesis via de novo pathway.</text>
</comment>
<dbReference type="CDD" id="cd00537">
    <property type="entry name" value="MTHFR"/>
    <property type="match status" value="1"/>
</dbReference>
<dbReference type="InterPro" id="IPR003171">
    <property type="entry name" value="Mehydrof_redctse-like"/>
</dbReference>
<keyword evidence="5 9" id="KW-0274">FAD</keyword>
<dbReference type="Proteomes" id="UP001061361">
    <property type="component" value="Chromosome"/>
</dbReference>
<comment type="cofactor">
    <cofactor evidence="1 9">
        <name>FAD</name>
        <dbReference type="ChEBI" id="CHEBI:57692"/>
    </cofactor>
</comment>
<dbReference type="Gene3D" id="3.20.20.220">
    <property type="match status" value="1"/>
</dbReference>
<dbReference type="PANTHER" id="PTHR45754">
    <property type="entry name" value="METHYLENETETRAHYDROFOLATE REDUCTASE"/>
    <property type="match status" value="1"/>
</dbReference>
<evidence type="ECO:0000313" key="10">
    <source>
        <dbReference type="EMBL" id="BDQ35044.1"/>
    </source>
</evidence>
<evidence type="ECO:0000256" key="4">
    <source>
        <dbReference type="ARBA" id="ARBA00022630"/>
    </source>
</evidence>
<protein>
    <recommendedName>
        <fullName evidence="9">Methylenetetrahydrofolate reductase</fullName>
    </recommendedName>
</protein>
<dbReference type="Pfam" id="PF02219">
    <property type="entry name" value="MTHFR"/>
    <property type="match status" value="1"/>
</dbReference>
<comment type="catalytic activity">
    <reaction evidence="8">
        <text>(6S)-5-methyl-5,6,7,8-tetrahydrofolate + NAD(+) = (6R)-5,10-methylene-5,6,7,8-tetrahydrofolate + NADH + H(+)</text>
        <dbReference type="Rhea" id="RHEA:19821"/>
        <dbReference type="ChEBI" id="CHEBI:15378"/>
        <dbReference type="ChEBI" id="CHEBI:15636"/>
        <dbReference type="ChEBI" id="CHEBI:18608"/>
        <dbReference type="ChEBI" id="CHEBI:57540"/>
        <dbReference type="ChEBI" id="CHEBI:57945"/>
        <dbReference type="EC" id="1.5.1.54"/>
    </reaction>
    <physiologicalReaction direction="right-to-left" evidence="8">
        <dbReference type="Rhea" id="RHEA:19823"/>
    </physiologicalReaction>
</comment>
<comment type="pathway">
    <text evidence="2 9">One-carbon metabolism; tetrahydrofolate interconversion.</text>
</comment>